<accession>A0A8S5LTF4</accession>
<name>A0A8S5LTF4_9CAUD</name>
<protein>
    <submittedName>
        <fullName evidence="1">Uncharacterized protein</fullName>
    </submittedName>
</protein>
<dbReference type="EMBL" id="BK014734">
    <property type="protein sequence ID" value="DAD73309.1"/>
    <property type="molecule type" value="Genomic_DNA"/>
</dbReference>
<proteinExistence type="predicted"/>
<reference evidence="1" key="1">
    <citation type="journal article" date="2021" name="Proc. Natl. Acad. Sci. U.S.A.">
        <title>A Catalog of Tens of Thousands of Viruses from Human Metagenomes Reveals Hidden Associations with Chronic Diseases.</title>
        <authorList>
            <person name="Tisza M.J."/>
            <person name="Buck C.B."/>
        </authorList>
    </citation>
    <scope>NUCLEOTIDE SEQUENCE</scope>
    <source>
        <strain evidence="1">CtOIB27</strain>
    </source>
</reference>
<organism evidence="1">
    <name type="scientific">Siphoviridae sp. ctOIB27</name>
    <dbReference type="NCBI Taxonomy" id="2826308"/>
    <lineage>
        <taxon>Viruses</taxon>
        <taxon>Duplodnaviria</taxon>
        <taxon>Heunggongvirae</taxon>
        <taxon>Uroviricota</taxon>
        <taxon>Caudoviricetes</taxon>
    </lineage>
</organism>
<sequence>MIYFKANGTEHPASIDGKLVDRDWNGRESKAVTLETTYAAAVQLFVNGLHWYIVERDTIPVYDESGKPTGETQESVQEWDNSDYCVEGPITDNRDGTCTCKMGKKTASDVLAELEAAYDGN</sequence>
<evidence type="ECO:0000313" key="1">
    <source>
        <dbReference type="EMBL" id="DAD73309.1"/>
    </source>
</evidence>